<feature type="compositionally biased region" description="Polar residues" evidence="8">
    <location>
        <begin position="420"/>
        <end position="430"/>
    </location>
</feature>
<feature type="compositionally biased region" description="Basic and acidic residues" evidence="8">
    <location>
        <begin position="527"/>
        <end position="552"/>
    </location>
</feature>
<evidence type="ECO:0000313" key="10">
    <source>
        <dbReference type="EMBL" id="CEQ38823.1"/>
    </source>
</evidence>
<dbReference type="PROSITE" id="PS51366">
    <property type="entry name" value="MI"/>
    <property type="match status" value="1"/>
</dbReference>
<dbReference type="Pfam" id="PF02847">
    <property type="entry name" value="MA3"/>
    <property type="match status" value="1"/>
</dbReference>
<evidence type="ECO:0000256" key="1">
    <source>
        <dbReference type="ARBA" id="ARBA00004496"/>
    </source>
</evidence>
<evidence type="ECO:0000256" key="3">
    <source>
        <dbReference type="ARBA" id="ARBA00022490"/>
    </source>
</evidence>
<dbReference type="InterPro" id="IPR003891">
    <property type="entry name" value="Initiation_fac_eIF4g_MI"/>
</dbReference>
<dbReference type="Pfam" id="PF12152">
    <property type="entry name" value="eIF_4G1"/>
    <property type="match status" value="1"/>
</dbReference>
<keyword evidence="5" id="KW-0597">Phosphoprotein</keyword>
<feature type="compositionally biased region" description="Basic and acidic residues" evidence="8">
    <location>
        <begin position="1296"/>
        <end position="1307"/>
    </location>
</feature>
<dbReference type="GO" id="GO:0003729">
    <property type="term" value="F:mRNA binding"/>
    <property type="evidence" value="ECO:0007669"/>
    <property type="project" value="TreeGrafter"/>
</dbReference>
<dbReference type="OrthoDB" id="514777at2759"/>
<feature type="compositionally biased region" description="Low complexity" evidence="8">
    <location>
        <begin position="387"/>
        <end position="409"/>
    </location>
</feature>
<dbReference type="FunFam" id="1.25.40.180:FF:000020">
    <property type="entry name" value="Eukaryotic translation initiation factor subunit"/>
    <property type="match status" value="1"/>
</dbReference>
<feature type="compositionally biased region" description="Polar residues" evidence="8">
    <location>
        <begin position="446"/>
        <end position="456"/>
    </location>
</feature>
<dbReference type="InterPro" id="IPR016024">
    <property type="entry name" value="ARM-type_fold"/>
</dbReference>
<evidence type="ECO:0000259" key="9">
    <source>
        <dbReference type="PROSITE" id="PS51366"/>
    </source>
</evidence>
<evidence type="ECO:0000256" key="8">
    <source>
        <dbReference type="SAM" id="MobiDB-lite"/>
    </source>
</evidence>
<accession>A0A0D6EGC4</accession>
<feature type="region of interest" description="Disordered" evidence="8">
    <location>
        <begin position="1296"/>
        <end position="1471"/>
    </location>
</feature>
<feature type="compositionally biased region" description="Low complexity" evidence="8">
    <location>
        <begin position="925"/>
        <end position="935"/>
    </location>
</feature>
<dbReference type="Gene3D" id="1.20.970.30">
    <property type="entry name" value="eIF4G, eIF4E-binding domain"/>
    <property type="match status" value="1"/>
</dbReference>
<keyword evidence="4" id="KW-0396">Initiation factor</keyword>
<dbReference type="GO" id="GO:0003743">
    <property type="term" value="F:translation initiation factor activity"/>
    <property type="evidence" value="ECO:0007669"/>
    <property type="project" value="UniProtKB-KW"/>
</dbReference>
<feature type="region of interest" description="Disordered" evidence="8">
    <location>
        <begin position="852"/>
        <end position="878"/>
    </location>
</feature>
<dbReference type="PANTHER" id="PTHR23253:SF9">
    <property type="entry name" value="EUKARYOTIC TRANSLATION INITIATION FACTOR 4 GAMMA 2"/>
    <property type="match status" value="1"/>
</dbReference>
<feature type="compositionally biased region" description="Low complexity" evidence="8">
    <location>
        <begin position="162"/>
        <end position="180"/>
    </location>
</feature>
<proteinExistence type="inferred from homology"/>
<dbReference type="SUPFAM" id="SSF101489">
    <property type="entry name" value="Eukaryotic initiation factor 4f subunit eIF4g, eIF4e-binding domain"/>
    <property type="match status" value="1"/>
</dbReference>
<feature type="compositionally biased region" description="Acidic residues" evidence="8">
    <location>
        <begin position="1434"/>
        <end position="1456"/>
    </location>
</feature>
<feature type="compositionally biased region" description="Polar residues" evidence="8">
    <location>
        <begin position="869"/>
        <end position="878"/>
    </location>
</feature>
<dbReference type="SMART" id="SM00543">
    <property type="entry name" value="MIF4G"/>
    <property type="match status" value="1"/>
</dbReference>
<feature type="region of interest" description="Disordered" evidence="8">
    <location>
        <begin position="140"/>
        <end position="491"/>
    </location>
</feature>
<dbReference type="Pfam" id="PF02854">
    <property type="entry name" value="MIF4G"/>
    <property type="match status" value="1"/>
</dbReference>
<keyword evidence="3" id="KW-0963">Cytoplasm</keyword>
<feature type="domain" description="MI" evidence="9">
    <location>
        <begin position="1468"/>
        <end position="1589"/>
    </location>
</feature>
<dbReference type="PANTHER" id="PTHR23253">
    <property type="entry name" value="EUKARYOTIC TRANSLATION INITIATION FACTOR 4 GAMMA"/>
    <property type="match status" value="1"/>
</dbReference>
<dbReference type="SUPFAM" id="SSF48371">
    <property type="entry name" value="ARM repeat"/>
    <property type="match status" value="2"/>
</dbReference>
<feature type="compositionally biased region" description="Low complexity" evidence="8">
    <location>
        <begin position="323"/>
        <end position="334"/>
    </location>
</feature>
<evidence type="ECO:0000256" key="6">
    <source>
        <dbReference type="ARBA" id="ARBA00022884"/>
    </source>
</evidence>
<comment type="subcellular location">
    <subcellularLocation>
        <location evidence="1">Cytoplasm</location>
    </subcellularLocation>
</comment>
<dbReference type="GO" id="GO:0010494">
    <property type="term" value="C:cytoplasmic stress granule"/>
    <property type="evidence" value="ECO:0007669"/>
    <property type="project" value="UniProtKB-ARBA"/>
</dbReference>
<feature type="compositionally biased region" description="Polar residues" evidence="8">
    <location>
        <begin position="660"/>
        <end position="671"/>
    </location>
</feature>
<gene>
    <name evidence="10" type="primary">SPOSA6832_00283</name>
</gene>
<evidence type="ECO:0000256" key="7">
    <source>
        <dbReference type="ARBA" id="ARBA00022917"/>
    </source>
</evidence>
<sequence length="1615" mass="168248">MSNPSTNKPTPPAPASGSSSTSTSTPAASKPSSPYEVKAIPPFNYAAAAKKSKPSPAAVTSGDATGYVNGAAVGGSNPNVPAATAIAQAAGGSGANTGAGHSRKQSVRVDGVNVPVSRVESIRGAAASDVAFGTANDKNAVLSSSPAAPPAFNNGAPKAFGTLPAESTSPSAAPATTKPPLNLHAFFTGGGSPSPAPAATPASTSPAPVPAERRSLATYDPQAQPMRSPQPSTSPLPHSASHHSQLSNASAAFVPRQMPPAFVPQQQPQQAGQAFSPSSGFSHLPPPAPYGQAQPYNIPGKGASPQNIPNDNALYGGPGGAPAGQSGPGSRPSSFVGSPVMQARPPQPQQGRPSFGGPGPTSPRMSNVQLPAGQPMMYPQQWQGQNPYAAPYNPYAAYPSYPGAFIPQGTPGGPPPPLTNAGSSTPSTGVHTPKPASTVPPSPSTVHSLAPSTPNAPSFPSYSSPQPQPATLPRHGAAHFTPAGGAPSTPLRALSLAGAAAPEFKPNLDAAPFTPSPRKSAAIKIVNPKEKLAREAKEKAEKEAKEKAEKEAAAAAAPAEAKKEESPVDVDAEKEKAEQAKAAAAEEQKKQAEEEKAKADADVKKADEEAEKKQAEQKQAEEKKAEDEADAKAKAADEKAEAAESAALSLKVSTLEDLKSTATTPDLSAPSTPGEEIAGLKVKSSEAEAVRAEEATLLADEQVAFEQKDPAQALVDARDTLNAAGPSPSGNAAPTTPSSTLPSFLPAKPATDLSRTPSSNAAPAKMASTPTGPSDAAIQSARSITDLASVSYPESAQAPQADLNIGAEPGKYRYDRDFLLQFMTVCTEKPDLLPNLADMGMVDDGAASRGAFGGGRGRGSMGPPAVPSRSASGVGSFGRSTSLGGVGGAFGGMGNFGQQPLGTSEQRFAASLARSTSGAFGGSRGSMSRTTSQSGAMGGAFNAGGGGRIKSERGSKRRSDKPGGEDGRPRPGQHVTGEGFEGATLEARSATGWAPSVIAGAAAADPNAPEVVQRKVKALLNKLTLERFDSISDQILEWANRSINESDGRILRQVIALIFEKATDEATWSEMYAGLCRKLMEKVSPEVRDETVKAQDGTPVAGGALFRKYLLNRCQEDYENGWKNKEAAALAAKNKEADDKAKQAANEAAKKEAEDSGKEPSKEAELLSDEYYAAQKAKRRGLGLVRFIGELYRLQMLTERIMHECIKKLLANTENPEEEDVESLCRLLTTVGKGLDNPKAKQHMDIYFSRMNTIANSSKVSSRVRFMILDVVDLRTARWASKQASAGPKTIAEIHADAQKAAEESARRAASSGGKLPRLGDQLSRPNSRRGQGRDNFGVAQPGADGWTTQPQRPAKAGDLSGFGRIRDSSANISLGPTGAFANRQKAKQEAARPATPSNPFALLSGGGDAAEPAATSSQRPKLQLKPRTKPLEGEEEDEAKDEEGQGEDEDEDDGAIDPNASSMSRQEAERRAKNSVQEWYEIKNIGEAVASVEALPKEFRPLLITAIAEAALVKKADAVNLTRDLFKEVATKSILTKDDLLKAFEPIMKTLIDTAVDAPSAYTYCSSLLMGVGASKEEVEKLTEKMESEEGEEEVEYGKESFWKAYDKVAQPSS</sequence>
<evidence type="ECO:0000256" key="2">
    <source>
        <dbReference type="ARBA" id="ARBA00005775"/>
    </source>
</evidence>
<evidence type="ECO:0000256" key="5">
    <source>
        <dbReference type="ARBA" id="ARBA00022553"/>
    </source>
</evidence>
<feature type="compositionally biased region" description="Gly residues" evidence="8">
    <location>
        <begin position="936"/>
        <end position="948"/>
    </location>
</feature>
<feature type="compositionally biased region" description="Basic and acidic residues" evidence="8">
    <location>
        <begin position="960"/>
        <end position="969"/>
    </location>
</feature>
<feature type="compositionally biased region" description="Basic and acidic residues" evidence="8">
    <location>
        <begin position="560"/>
        <end position="642"/>
    </location>
</feature>
<feature type="region of interest" description="Disordered" evidence="8">
    <location>
        <begin position="709"/>
        <end position="778"/>
    </location>
</feature>
<dbReference type="InterPro" id="IPR003890">
    <property type="entry name" value="MIF4G-like_typ-3"/>
</dbReference>
<reference evidence="11" key="1">
    <citation type="submission" date="2015-02" db="EMBL/GenBank/DDBJ databases">
        <authorList>
            <person name="Gon?alves P."/>
        </authorList>
    </citation>
    <scope>NUCLEOTIDE SEQUENCE [LARGE SCALE GENOMIC DNA]</scope>
</reference>
<feature type="compositionally biased region" description="Low complexity" evidence="8">
    <location>
        <begin position="46"/>
        <end position="58"/>
    </location>
</feature>
<dbReference type="Proteomes" id="UP000243876">
    <property type="component" value="Unassembled WGS sequence"/>
</dbReference>
<dbReference type="InterPro" id="IPR036211">
    <property type="entry name" value="eIF4G_eIF4E-bd_sf"/>
</dbReference>
<feature type="region of interest" description="Disordered" evidence="8">
    <location>
        <begin position="1134"/>
        <end position="1162"/>
    </location>
</feature>
<feature type="region of interest" description="Disordered" evidence="8">
    <location>
        <begin position="505"/>
        <end position="690"/>
    </location>
</feature>
<keyword evidence="6" id="KW-0694">RNA-binding</keyword>
<name>A0A0D6EGC4_SPOSA</name>
<dbReference type="EMBL" id="CENE01000001">
    <property type="protein sequence ID" value="CEQ38823.1"/>
    <property type="molecule type" value="Genomic_DNA"/>
</dbReference>
<dbReference type="GO" id="GO:0016281">
    <property type="term" value="C:eukaryotic translation initiation factor 4F complex"/>
    <property type="evidence" value="ECO:0007669"/>
    <property type="project" value="TreeGrafter"/>
</dbReference>
<feature type="region of interest" description="Disordered" evidence="8">
    <location>
        <begin position="915"/>
        <end position="978"/>
    </location>
</feature>
<protein>
    <submittedName>
        <fullName evidence="10">SPOSA6832_00283-mRNA-1:cds</fullName>
    </submittedName>
</protein>
<dbReference type="InterPro" id="IPR022745">
    <property type="entry name" value="eIF4G1_eIF4E-bd"/>
</dbReference>
<keyword evidence="11" id="KW-1185">Reference proteome</keyword>
<organism evidence="10 11">
    <name type="scientific">Sporidiobolus salmonicolor</name>
    <name type="common">Yeast-like fungus</name>
    <name type="synonym">Sporobolomyces salmonicolor</name>
    <dbReference type="NCBI Taxonomy" id="5005"/>
    <lineage>
        <taxon>Eukaryota</taxon>
        <taxon>Fungi</taxon>
        <taxon>Dikarya</taxon>
        <taxon>Basidiomycota</taxon>
        <taxon>Pucciniomycotina</taxon>
        <taxon>Microbotryomycetes</taxon>
        <taxon>Sporidiobolales</taxon>
        <taxon>Sporidiobolaceae</taxon>
        <taxon>Sporobolomyces</taxon>
    </lineage>
</organism>
<feature type="compositionally biased region" description="Low complexity" evidence="8">
    <location>
        <begin position="722"/>
        <end position="734"/>
    </location>
</feature>
<feature type="compositionally biased region" description="Low complexity" evidence="8">
    <location>
        <begin position="15"/>
        <end position="34"/>
    </location>
</feature>
<evidence type="ECO:0000256" key="4">
    <source>
        <dbReference type="ARBA" id="ARBA00022540"/>
    </source>
</evidence>
<evidence type="ECO:0000313" key="11">
    <source>
        <dbReference type="Proteomes" id="UP000243876"/>
    </source>
</evidence>
<keyword evidence="7" id="KW-0648">Protein biosynthesis</keyword>
<feature type="compositionally biased region" description="Polar residues" evidence="8">
    <location>
        <begin position="225"/>
        <end position="250"/>
    </location>
</feature>
<feature type="compositionally biased region" description="Low complexity" evidence="8">
    <location>
        <begin position="197"/>
        <end position="206"/>
    </location>
</feature>
<feature type="region of interest" description="Disordered" evidence="8">
    <location>
        <begin position="1"/>
        <end position="111"/>
    </location>
</feature>
<feature type="compositionally biased region" description="Low complexity" evidence="8">
    <location>
        <begin position="263"/>
        <end position="280"/>
    </location>
</feature>
<dbReference type="Gene3D" id="1.25.40.180">
    <property type="match status" value="2"/>
</dbReference>
<comment type="similarity">
    <text evidence="2">Belongs to the eukaryotic initiation factor 4G family.</text>
</comment>